<sequence>MIITRLNLHLITKRNKSLIDNMLRSEQLVKASEAENNAILFKPKGDSVTMTTFHLMRGM</sequence>
<gene>
    <name evidence="1" type="ORF">NCTC6133_01232</name>
</gene>
<dbReference type="EMBL" id="UHAP01000001">
    <property type="protein sequence ID" value="SUK39258.1"/>
    <property type="molecule type" value="Genomic_DNA"/>
</dbReference>
<evidence type="ECO:0000313" key="1">
    <source>
        <dbReference type="EMBL" id="SUK39258.1"/>
    </source>
</evidence>
<dbReference type="Proteomes" id="UP000255091">
    <property type="component" value="Unassembled WGS sequence"/>
</dbReference>
<dbReference type="AlphaFoldDB" id="A0A380DN85"/>
<name>A0A380DN85_STAAU</name>
<proteinExistence type="predicted"/>
<reference evidence="1 2" key="1">
    <citation type="submission" date="2018-06" db="EMBL/GenBank/DDBJ databases">
        <authorList>
            <consortium name="Pathogen Informatics"/>
            <person name="Doyle S."/>
        </authorList>
    </citation>
    <scope>NUCLEOTIDE SEQUENCE [LARGE SCALE GENOMIC DNA]</scope>
    <source>
        <strain evidence="1 2">NCTC6133</strain>
    </source>
</reference>
<evidence type="ECO:0000313" key="2">
    <source>
        <dbReference type="Proteomes" id="UP000255091"/>
    </source>
</evidence>
<organism evidence="1 2">
    <name type="scientific">Staphylococcus aureus</name>
    <dbReference type="NCBI Taxonomy" id="1280"/>
    <lineage>
        <taxon>Bacteria</taxon>
        <taxon>Bacillati</taxon>
        <taxon>Bacillota</taxon>
        <taxon>Bacilli</taxon>
        <taxon>Bacillales</taxon>
        <taxon>Staphylococcaceae</taxon>
        <taxon>Staphylococcus</taxon>
    </lineage>
</organism>
<accession>A0A380DN85</accession>
<protein>
    <submittedName>
        <fullName evidence="1">Membrane spanning protein</fullName>
    </submittedName>
</protein>